<reference evidence="2" key="2">
    <citation type="journal article" date="2022" name="Res Sq">
        <title>Comparative Genomics Reveals Insights into the Divergent Evolution of Astigmatic Mites and Household Pest Adaptations.</title>
        <authorList>
            <person name="Xiong Q."/>
            <person name="Wan A.T.-Y."/>
            <person name="Liu X.-Y."/>
            <person name="Fung C.S.-H."/>
            <person name="Xiao X."/>
            <person name="Malainual N."/>
            <person name="Hou J."/>
            <person name="Wang L."/>
            <person name="Wang M."/>
            <person name="Yang K."/>
            <person name="Cui Y."/>
            <person name="Leung E."/>
            <person name="Nong W."/>
            <person name="Shin S.-K."/>
            <person name="Au S."/>
            <person name="Jeong K.Y."/>
            <person name="Chew F.T."/>
            <person name="Hui J."/>
            <person name="Leung T.F."/>
            <person name="Tungtrongchitr A."/>
            <person name="Zhong N."/>
            <person name="Liu Z."/>
            <person name="Tsui S."/>
        </authorList>
    </citation>
    <scope>NUCLEOTIDE SEQUENCE</scope>
    <source>
        <strain evidence="2">Derf</strain>
        <tissue evidence="2">Whole organism</tissue>
    </source>
</reference>
<feature type="transmembrane region" description="Helical" evidence="1">
    <location>
        <begin position="50"/>
        <end position="71"/>
    </location>
</feature>
<dbReference type="Proteomes" id="UP000790347">
    <property type="component" value="Unassembled WGS sequence"/>
</dbReference>
<name>A0A922KXV6_DERFA</name>
<comment type="caution">
    <text evidence="2">The sequence shown here is derived from an EMBL/GenBank/DDBJ whole genome shotgun (WGS) entry which is preliminary data.</text>
</comment>
<gene>
    <name evidence="2" type="ORF">DERF_012115</name>
</gene>
<proteinExistence type="predicted"/>
<evidence type="ECO:0000313" key="2">
    <source>
        <dbReference type="EMBL" id="KAH9501257.1"/>
    </source>
</evidence>
<feature type="transmembrane region" description="Helical" evidence="1">
    <location>
        <begin position="195"/>
        <end position="214"/>
    </location>
</feature>
<feature type="transmembrane region" description="Helical" evidence="1">
    <location>
        <begin position="392"/>
        <end position="420"/>
    </location>
</feature>
<sequence>MKHLIIRCNKNNCIQELVRQCFESMKFYLLRIEYTTDEYNNHLIPWKSRILQLTIWITAMCWLNIIFWIAILKWPEYVFPISFDDIDQMTAVHGSKLISFVSICAFSTLEYVWCATFYRLINYDLRINDLIVKYSQFGQNNLSERGHQYIYNLIRITNMFTGILGSIRLTLLTIYFILLNIILFKSYLHKNLISIIRIIISLPISTIIYCRLIYTIGQGFVAFKFLIIIIEFYIIQLKELMYKTRQIFRHRNQENLIKINNRRYYFRYFQRKYSILYDEILKINQIIDMNLFNISFIISLILMFCSATGIYSRLANVPSYNQQCCRQIFEWNARFQSMSTNHNVKREWRRNFCLHKRMVIKMNMFMQTMTDNHLGFTCGQLFSITKYKYSELIMFSIVLIISFLSPSSPSLSSPLLLLLLPNKRPNDRNIGTPETVGNCGIIGIAGIPFGMPDIVGIYGGLGYCGYCGICGICGICDICGNCCGGGGGGLKNPFGGRLIGGGRVRIGCIIKGFGCCGIIVGNIGGSPGGIGAGGPIVAITS</sequence>
<keyword evidence="3" id="KW-1185">Reference proteome</keyword>
<feature type="transmembrane region" description="Helical" evidence="1">
    <location>
        <begin position="159"/>
        <end position="183"/>
    </location>
</feature>
<protein>
    <submittedName>
        <fullName evidence="2">Uncharacterized protein</fullName>
    </submittedName>
</protein>
<feature type="transmembrane region" description="Helical" evidence="1">
    <location>
        <begin position="220"/>
        <end position="241"/>
    </location>
</feature>
<keyword evidence="1" id="KW-0472">Membrane</keyword>
<organism evidence="2 3">
    <name type="scientific">Dermatophagoides farinae</name>
    <name type="common">American house dust mite</name>
    <dbReference type="NCBI Taxonomy" id="6954"/>
    <lineage>
        <taxon>Eukaryota</taxon>
        <taxon>Metazoa</taxon>
        <taxon>Ecdysozoa</taxon>
        <taxon>Arthropoda</taxon>
        <taxon>Chelicerata</taxon>
        <taxon>Arachnida</taxon>
        <taxon>Acari</taxon>
        <taxon>Acariformes</taxon>
        <taxon>Sarcoptiformes</taxon>
        <taxon>Astigmata</taxon>
        <taxon>Psoroptidia</taxon>
        <taxon>Analgoidea</taxon>
        <taxon>Pyroglyphidae</taxon>
        <taxon>Dermatophagoidinae</taxon>
        <taxon>Dermatophagoides</taxon>
    </lineage>
</organism>
<keyword evidence="1" id="KW-1133">Transmembrane helix</keyword>
<evidence type="ECO:0000313" key="3">
    <source>
        <dbReference type="Proteomes" id="UP000790347"/>
    </source>
</evidence>
<keyword evidence="1" id="KW-0812">Transmembrane</keyword>
<evidence type="ECO:0000256" key="1">
    <source>
        <dbReference type="SAM" id="Phobius"/>
    </source>
</evidence>
<dbReference type="EMBL" id="ASGP02000006">
    <property type="protein sequence ID" value="KAH9501257.1"/>
    <property type="molecule type" value="Genomic_DNA"/>
</dbReference>
<dbReference type="AlphaFoldDB" id="A0A922KXV6"/>
<accession>A0A922KXV6</accession>
<reference evidence="2" key="1">
    <citation type="submission" date="2013-05" db="EMBL/GenBank/DDBJ databases">
        <authorList>
            <person name="Yim A.K.Y."/>
            <person name="Chan T.F."/>
            <person name="Ji K.M."/>
            <person name="Liu X.Y."/>
            <person name="Zhou J.W."/>
            <person name="Li R.Q."/>
            <person name="Yang K.Y."/>
            <person name="Li J."/>
            <person name="Li M."/>
            <person name="Law P.T.W."/>
            <person name="Wu Y.L."/>
            <person name="Cai Z.L."/>
            <person name="Qin H."/>
            <person name="Bao Y."/>
            <person name="Leung R.K.K."/>
            <person name="Ng P.K.S."/>
            <person name="Zou J."/>
            <person name="Zhong X.J."/>
            <person name="Ran P.X."/>
            <person name="Zhong N.S."/>
            <person name="Liu Z.G."/>
            <person name="Tsui S.K.W."/>
        </authorList>
    </citation>
    <scope>NUCLEOTIDE SEQUENCE</scope>
    <source>
        <strain evidence="2">Derf</strain>
        <tissue evidence="2">Whole organism</tissue>
    </source>
</reference>
<feature type="transmembrane region" description="Helical" evidence="1">
    <location>
        <begin position="291"/>
        <end position="311"/>
    </location>
</feature>